<reference evidence="1" key="1">
    <citation type="submission" date="2023-03" db="EMBL/GenBank/DDBJ databases">
        <title>Massive genome expansion in bonnet fungi (Mycena s.s.) driven by repeated elements and novel gene families across ecological guilds.</title>
        <authorList>
            <consortium name="Lawrence Berkeley National Laboratory"/>
            <person name="Harder C.B."/>
            <person name="Miyauchi S."/>
            <person name="Viragh M."/>
            <person name="Kuo A."/>
            <person name="Thoen E."/>
            <person name="Andreopoulos B."/>
            <person name="Lu D."/>
            <person name="Skrede I."/>
            <person name="Drula E."/>
            <person name="Henrissat B."/>
            <person name="Morin E."/>
            <person name="Kohler A."/>
            <person name="Barry K."/>
            <person name="LaButti K."/>
            <person name="Morin E."/>
            <person name="Salamov A."/>
            <person name="Lipzen A."/>
            <person name="Mereny Z."/>
            <person name="Hegedus B."/>
            <person name="Baldrian P."/>
            <person name="Stursova M."/>
            <person name="Weitz H."/>
            <person name="Taylor A."/>
            <person name="Grigoriev I.V."/>
            <person name="Nagy L.G."/>
            <person name="Martin F."/>
            <person name="Kauserud H."/>
        </authorList>
    </citation>
    <scope>NUCLEOTIDE SEQUENCE</scope>
    <source>
        <strain evidence="1">CBHHK002</strain>
    </source>
</reference>
<comment type="caution">
    <text evidence="1">The sequence shown here is derived from an EMBL/GenBank/DDBJ whole genome shotgun (WGS) entry which is preliminary data.</text>
</comment>
<dbReference type="Proteomes" id="UP001218218">
    <property type="component" value="Unassembled WGS sequence"/>
</dbReference>
<name>A0AAD7EKM0_9AGAR</name>
<proteinExistence type="predicted"/>
<gene>
    <name evidence="1" type="ORF">DFH08DRAFT_814515</name>
</gene>
<accession>A0AAD7EKM0</accession>
<dbReference type="AlphaFoldDB" id="A0AAD7EKM0"/>
<protein>
    <submittedName>
        <fullName evidence="1">Uncharacterized protein</fullName>
    </submittedName>
</protein>
<evidence type="ECO:0000313" key="1">
    <source>
        <dbReference type="EMBL" id="KAJ7333400.1"/>
    </source>
</evidence>
<organism evidence="1 2">
    <name type="scientific">Mycena albidolilacea</name>
    <dbReference type="NCBI Taxonomy" id="1033008"/>
    <lineage>
        <taxon>Eukaryota</taxon>
        <taxon>Fungi</taxon>
        <taxon>Dikarya</taxon>
        <taxon>Basidiomycota</taxon>
        <taxon>Agaricomycotina</taxon>
        <taxon>Agaricomycetes</taxon>
        <taxon>Agaricomycetidae</taxon>
        <taxon>Agaricales</taxon>
        <taxon>Marasmiineae</taxon>
        <taxon>Mycenaceae</taxon>
        <taxon>Mycena</taxon>
    </lineage>
</organism>
<dbReference type="EMBL" id="JARIHO010000034">
    <property type="protein sequence ID" value="KAJ7333400.1"/>
    <property type="molecule type" value="Genomic_DNA"/>
</dbReference>
<sequence length="272" mass="30831">MEQNIEDMIQALDMVTVQSADLPSALAISVTYTNIEWQKGEYSGQQHAYESRRLSRISADLFREARALRTEAMCWNNLGNFEHTISLCKPRFTSKKSEYLEAREINNTPLQKFSFEQEPFDHALAVFNLAELEVQIGGPKEVVQRNIDVAKSMFDTMGYSRGFGKDGEIMSYCLERLANPRCWTATKSSYTWTAAFLAHVLQSQEKLGLFKALQFWGDFFLNHGETESAANLYTVALEGFTQLDIHRRGECLLGLVEISQCHGDLTDGQSIV</sequence>
<evidence type="ECO:0000313" key="2">
    <source>
        <dbReference type="Proteomes" id="UP001218218"/>
    </source>
</evidence>
<keyword evidence="2" id="KW-1185">Reference proteome</keyword>